<dbReference type="CDD" id="cd23767">
    <property type="entry name" value="IQCD"/>
    <property type="match status" value="1"/>
</dbReference>
<gene>
    <name evidence="11" type="ORF">L9F63_012037</name>
</gene>
<comment type="caution">
    <text evidence="11">The sequence shown here is derived from an EMBL/GenBank/DDBJ whole genome shotgun (WGS) entry which is preliminary data.</text>
</comment>
<evidence type="ECO:0000256" key="5">
    <source>
        <dbReference type="ARBA" id="ARBA00022490"/>
    </source>
</evidence>
<organism evidence="11 12">
    <name type="scientific">Diploptera punctata</name>
    <name type="common">Pacific beetle cockroach</name>
    <dbReference type="NCBI Taxonomy" id="6984"/>
    <lineage>
        <taxon>Eukaryota</taxon>
        <taxon>Metazoa</taxon>
        <taxon>Ecdysozoa</taxon>
        <taxon>Arthropoda</taxon>
        <taxon>Hexapoda</taxon>
        <taxon>Insecta</taxon>
        <taxon>Pterygota</taxon>
        <taxon>Neoptera</taxon>
        <taxon>Polyneoptera</taxon>
        <taxon>Dictyoptera</taxon>
        <taxon>Blattodea</taxon>
        <taxon>Blaberoidea</taxon>
        <taxon>Blaberidae</taxon>
        <taxon>Diplopterinae</taxon>
        <taxon>Diploptera</taxon>
    </lineage>
</organism>
<name>A0AAD8AEK9_DIPPU</name>
<evidence type="ECO:0000256" key="4">
    <source>
        <dbReference type="ARBA" id="ARBA00021752"/>
    </source>
</evidence>
<dbReference type="Proteomes" id="UP001233999">
    <property type="component" value="Unassembled WGS sequence"/>
</dbReference>
<evidence type="ECO:0000256" key="1">
    <source>
        <dbReference type="ARBA" id="ARBA00003029"/>
    </source>
</evidence>
<evidence type="ECO:0000256" key="6">
    <source>
        <dbReference type="ARBA" id="ARBA00022846"/>
    </source>
</evidence>
<keyword evidence="10" id="KW-0175">Coiled coil</keyword>
<evidence type="ECO:0000313" key="12">
    <source>
        <dbReference type="Proteomes" id="UP001233999"/>
    </source>
</evidence>
<sequence length="367" mass="43725">LCLPMLIKNGGKLLQPHLTEEELDFVLESCKSYISESLESVLEESEEQLKSTSEIKQSSSEFRRRLSTGVVFEKRQDIVMWKVIKLLFGKPGIRNEMKVLIQQILPAGSTFLHYFKKFQDYCVEHLCTSMHEQQAKDEQLRKLWNQNEDAKQEIENLSKLLDEQNQDLKSKVAAKDLMIHFNEGAADRLNRKCKNDIRKKVYDSECKMIIDLKNSKIKQERYSAEIKKLEDKFKSLLKTNLKEEKDLRAKKLKVETQLISWLSKYDADIGEKQVEYDEIMAGFNEERQQMEELQEQFDVQDEEYTRLMQEKAEEEQAIFEKKMYLFICNRSARRIQRCWRAYKERKLAHIKALRMKRKEKRGKKKKK</sequence>
<keyword evidence="12" id="KW-1185">Reference proteome</keyword>
<evidence type="ECO:0000256" key="7">
    <source>
        <dbReference type="ARBA" id="ARBA00023069"/>
    </source>
</evidence>
<dbReference type="PANTHER" id="PTHR31598">
    <property type="entry name" value="IQ DOMAIN-CONTAINING PROTEIN D"/>
    <property type="match status" value="1"/>
</dbReference>
<comment type="function">
    <text evidence="1">Component of the nexin-dynein regulatory complex (N-DRC), a key regulator of ciliary/flagellar motility which maintains the alignment and integrity of the distal axoneme and regulates microtubule sliding in motile axonemes.</text>
</comment>
<comment type="subcellular location">
    <subcellularLocation>
        <location evidence="2">Cytoplasm</location>
        <location evidence="2">Cytoskeleton</location>
        <location evidence="2">Flagellum axoneme</location>
    </subcellularLocation>
</comment>
<feature type="non-terminal residue" evidence="11">
    <location>
        <position position="1"/>
    </location>
</feature>
<feature type="coiled-coil region" evidence="10">
    <location>
        <begin position="140"/>
        <end position="174"/>
    </location>
</feature>
<evidence type="ECO:0000256" key="10">
    <source>
        <dbReference type="SAM" id="Coils"/>
    </source>
</evidence>
<dbReference type="EMBL" id="JASPKZ010001954">
    <property type="protein sequence ID" value="KAJ9596912.1"/>
    <property type="molecule type" value="Genomic_DNA"/>
</dbReference>
<dbReference type="PANTHER" id="PTHR31598:SF1">
    <property type="entry name" value="DYNEIN REGULATORY COMPLEX PROTEIN 10"/>
    <property type="match status" value="1"/>
</dbReference>
<keyword evidence="7" id="KW-0969">Cilium</keyword>
<feature type="coiled-coil region" evidence="10">
    <location>
        <begin position="276"/>
        <end position="310"/>
    </location>
</feature>
<reference evidence="11" key="2">
    <citation type="submission" date="2023-05" db="EMBL/GenBank/DDBJ databases">
        <authorList>
            <person name="Fouks B."/>
        </authorList>
    </citation>
    <scope>NUCLEOTIDE SEQUENCE</scope>
    <source>
        <strain evidence="11">Stay&amp;Tobe</strain>
        <tissue evidence="11">Testes</tissue>
    </source>
</reference>
<keyword evidence="9" id="KW-0966">Cell projection</keyword>
<feature type="coiled-coil region" evidence="10">
    <location>
        <begin position="212"/>
        <end position="246"/>
    </location>
</feature>
<reference evidence="11" key="1">
    <citation type="journal article" date="2023" name="IScience">
        <title>Live-bearing cockroach genome reveals convergent evolutionary mechanisms linked to viviparity in insects and beyond.</title>
        <authorList>
            <person name="Fouks B."/>
            <person name="Harrison M.C."/>
            <person name="Mikhailova A.A."/>
            <person name="Marchal E."/>
            <person name="English S."/>
            <person name="Carruthers M."/>
            <person name="Jennings E.C."/>
            <person name="Chiamaka E.L."/>
            <person name="Frigard R.A."/>
            <person name="Pippel M."/>
            <person name="Attardo G.M."/>
            <person name="Benoit J.B."/>
            <person name="Bornberg-Bauer E."/>
            <person name="Tobe S.S."/>
        </authorList>
    </citation>
    <scope>NUCLEOTIDE SEQUENCE</scope>
    <source>
        <strain evidence="11">Stay&amp;Tobe</strain>
    </source>
</reference>
<comment type="similarity">
    <text evidence="3">Belongs to the DRC10 family.</text>
</comment>
<dbReference type="InterPro" id="IPR042815">
    <property type="entry name" value="DRC10"/>
</dbReference>
<evidence type="ECO:0000256" key="3">
    <source>
        <dbReference type="ARBA" id="ARBA00009071"/>
    </source>
</evidence>
<evidence type="ECO:0000313" key="11">
    <source>
        <dbReference type="EMBL" id="KAJ9596912.1"/>
    </source>
</evidence>
<protein>
    <recommendedName>
        <fullName evidence="4">Dynein regulatory complex protein 10</fullName>
    </recommendedName>
</protein>
<accession>A0AAD8AEK9</accession>
<keyword evidence="8" id="KW-0206">Cytoskeleton</keyword>
<keyword evidence="6" id="KW-0282">Flagellum</keyword>
<evidence type="ECO:0000256" key="8">
    <source>
        <dbReference type="ARBA" id="ARBA00023212"/>
    </source>
</evidence>
<proteinExistence type="inferred from homology"/>
<evidence type="ECO:0000256" key="9">
    <source>
        <dbReference type="ARBA" id="ARBA00023273"/>
    </source>
</evidence>
<evidence type="ECO:0000256" key="2">
    <source>
        <dbReference type="ARBA" id="ARBA00004611"/>
    </source>
</evidence>
<keyword evidence="5" id="KW-0963">Cytoplasm</keyword>
<dbReference type="AlphaFoldDB" id="A0AAD8AEK9"/>